<dbReference type="AlphaFoldDB" id="A0A382XMG8"/>
<sequence>MDSCGVCYGGNADDLGCGCFEPGPSGCDNTCGSTLENDECGDCGGLNAGMDSCGVCYGGNADDLGCGCFEPGPSGCDNTCGSNLENDECGVCGGSGPVENFTCDGFQPTSKSALQTAVDLWVSDNGAALSTYGEINTWDVSLITDMKELFYDTNFNGDI</sequence>
<gene>
    <name evidence="1" type="ORF">METZ01_LOCUS424873</name>
</gene>
<protein>
    <submittedName>
        <fullName evidence="1">Uncharacterized protein</fullName>
    </submittedName>
</protein>
<evidence type="ECO:0000313" key="1">
    <source>
        <dbReference type="EMBL" id="SVD72019.1"/>
    </source>
</evidence>
<organism evidence="1">
    <name type="scientific">marine metagenome</name>
    <dbReference type="NCBI Taxonomy" id="408172"/>
    <lineage>
        <taxon>unclassified sequences</taxon>
        <taxon>metagenomes</taxon>
        <taxon>ecological metagenomes</taxon>
    </lineage>
</organism>
<name>A0A382XMG8_9ZZZZ</name>
<feature type="non-terminal residue" evidence="1">
    <location>
        <position position="159"/>
    </location>
</feature>
<reference evidence="1" key="1">
    <citation type="submission" date="2018-05" db="EMBL/GenBank/DDBJ databases">
        <authorList>
            <person name="Lanie J.A."/>
            <person name="Ng W.-L."/>
            <person name="Kazmierczak K.M."/>
            <person name="Andrzejewski T.M."/>
            <person name="Davidsen T.M."/>
            <person name="Wayne K.J."/>
            <person name="Tettelin H."/>
            <person name="Glass J.I."/>
            <person name="Rusch D."/>
            <person name="Podicherti R."/>
            <person name="Tsui H.-C.T."/>
            <person name="Winkler M.E."/>
        </authorList>
    </citation>
    <scope>NUCLEOTIDE SEQUENCE</scope>
</reference>
<proteinExistence type="predicted"/>
<accession>A0A382XMG8</accession>
<dbReference type="EMBL" id="UINC01168799">
    <property type="protein sequence ID" value="SVD72019.1"/>
    <property type="molecule type" value="Genomic_DNA"/>
</dbReference>